<sequence length="364" mass="42884">MKLYYPQDHYNAAHRGEVFPLLKPFLKAEGFTDAERIKLYGVSQQDYTFVNSIQEAEVVILPMSWNYYIEFKKMDMAMALINKAKEHDKMVWTVNLYDIGVKLKGLENIKVFRTSGFRSKLPNWHIGRPVFIGDPLFRLNRLQIPFSYPKFRIRPLIGFCGLASGSKYKRHMDLLKIMTKNFLSMIDLSHYERDTLLSAAYERFGMLKQLELNKEIDTVFIYRNNYRAGARTHEDREASSRDFFKNIIASQYILCMRGAGNFSARLYETLAMGRIPIYVNTDGLLPLQDAIDWKQHVVWVEYKDKDSLYEKVLEFHKSLTEEDFLQLCRANRQLWESKLKMASFFKYHLAKHKNEDNIIDRAKG</sequence>
<keyword evidence="2" id="KW-1185">Reference proteome</keyword>
<name>A0A084TJ61_9FLAO</name>
<reference evidence="2" key="2">
    <citation type="submission" date="2014-07" db="EMBL/GenBank/DDBJ databases">
        <title>Genome sequence of Mangrovimonas yunxiaonensis.</title>
        <authorList>
            <person name="Li Y."/>
            <person name="Zheng T."/>
        </authorList>
    </citation>
    <scope>NUCLEOTIDE SEQUENCE [LARGE SCALE GENOMIC DNA]</scope>
    <source>
        <strain evidence="2">LY01</strain>
    </source>
</reference>
<evidence type="ECO:0000313" key="2">
    <source>
        <dbReference type="Proteomes" id="UP000028521"/>
    </source>
</evidence>
<dbReference type="Proteomes" id="UP000028521">
    <property type="component" value="Unassembled WGS sequence"/>
</dbReference>
<reference evidence="1 2" key="1">
    <citation type="journal article" date="2014" name="Genome Announc.">
        <title>Draft Genome Sequence of the Algicidal Bacterium Mangrovimonas yunxiaonensis Strain LY01.</title>
        <authorList>
            <person name="Li Y."/>
            <person name="Zhu H."/>
            <person name="Li C."/>
            <person name="Zhang H."/>
            <person name="Chen Z."/>
            <person name="Zheng W."/>
            <person name="Xu H."/>
            <person name="Zheng T."/>
        </authorList>
    </citation>
    <scope>NUCLEOTIDE SEQUENCE [LARGE SCALE GENOMIC DNA]</scope>
    <source>
        <strain evidence="1 2">LY01</strain>
    </source>
</reference>
<gene>
    <name evidence="1" type="ORF">IA57_09845</name>
</gene>
<proteinExistence type="predicted"/>
<dbReference type="RefSeq" id="WP_036122493.1">
    <property type="nucleotide sequence ID" value="NZ_BMET01000006.1"/>
</dbReference>
<dbReference type="eggNOG" id="COG0438">
    <property type="taxonomic scope" value="Bacteria"/>
</dbReference>
<dbReference type="OrthoDB" id="1416011at2"/>
<evidence type="ECO:0000313" key="1">
    <source>
        <dbReference type="EMBL" id="KFB00747.1"/>
    </source>
</evidence>
<evidence type="ECO:0008006" key="3">
    <source>
        <dbReference type="Google" id="ProtNLM"/>
    </source>
</evidence>
<organism evidence="1 2">
    <name type="scientific">Mangrovimonas yunxiaonensis</name>
    <dbReference type="NCBI Taxonomy" id="1197477"/>
    <lineage>
        <taxon>Bacteria</taxon>
        <taxon>Pseudomonadati</taxon>
        <taxon>Bacteroidota</taxon>
        <taxon>Flavobacteriia</taxon>
        <taxon>Flavobacteriales</taxon>
        <taxon>Flavobacteriaceae</taxon>
        <taxon>Mangrovimonas</taxon>
    </lineage>
</organism>
<accession>A0A084TJ61</accession>
<dbReference type="STRING" id="1197477.IA57_09845"/>
<protein>
    <recommendedName>
        <fullName evidence="3">Exostosin GT47 domain-containing protein</fullName>
    </recommendedName>
</protein>
<comment type="caution">
    <text evidence="1">The sequence shown here is derived from an EMBL/GenBank/DDBJ whole genome shotgun (WGS) entry which is preliminary data.</text>
</comment>
<dbReference type="EMBL" id="JPFK01000007">
    <property type="protein sequence ID" value="KFB00747.1"/>
    <property type="molecule type" value="Genomic_DNA"/>
</dbReference>
<dbReference type="AlphaFoldDB" id="A0A084TJ61"/>